<gene>
    <name evidence="1" type="ORF">MMF97_05520</name>
</gene>
<dbReference type="RefSeq" id="WP_243360398.1">
    <property type="nucleotide sequence ID" value="NZ_JALGBH010000001.1"/>
</dbReference>
<comment type="caution">
    <text evidence="1">The sequence shown here is derived from an EMBL/GenBank/DDBJ whole genome shotgun (WGS) entry which is preliminary data.</text>
</comment>
<sequence>MKITTINISLFLIGLFGSIPFIAKSQKLPQIQQTGKLAPADIKIDGKTTEWNDEFQAHNLNNRIYYTISNDDSNLYLTVRTSDGYGNEKAIFGISFTVKLPSEKGGKSKENVMVTFPPLSEVRKTTPIRLTMTTIRQQKADTTNSGKKKMDSLRLFANKYINETFKEINVTGIKNIPERSISIYNAEGIKVAAQLNEHFQYTYELAIPLKYLGPSINNGQKFSYNIKMNGLPEKAPDSPYAPPTISGNVLTTVGADNLYVTYATDFSGTYTLVKKGG</sequence>
<protein>
    <submittedName>
        <fullName evidence="1">Uncharacterized protein</fullName>
    </submittedName>
</protein>
<name>A0ABS9ZV86_9SPHI</name>
<evidence type="ECO:0000313" key="2">
    <source>
        <dbReference type="Proteomes" id="UP001165460"/>
    </source>
</evidence>
<proteinExistence type="predicted"/>
<dbReference type="Proteomes" id="UP001165460">
    <property type="component" value="Unassembled WGS sequence"/>
</dbReference>
<dbReference type="Gene3D" id="2.60.40.1190">
    <property type="match status" value="1"/>
</dbReference>
<reference evidence="1" key="1">
    <citation type="submission" date="2022-03" db="EMBL/GenBank/DDBJ databases">
        <authorList>
            <person name="Woo C.Y."/>
        </authorList>
    </citation>
    <scope>NUCLEOTIDE SEQUENCE</scope>
    <source>
        <strain evidence="1">CYS-01</strain>
    </source>
</reference>
<dbReference type="EMBL" id="JALGBH010000001">
    <property type="protein sequence ID" value="MCJ0742164.1"/>
    <property type="molecule type" value="Genomic_DNA"/>
</dbReference>
<keyword evidence="2" id="KW-1185">Reference proteome</keyword>
<organism evidence="1 2">
    <name type="scientific">Pedobacter montanisoli</name>
    <dbReference type="NCBI Taxonomy" id="2923277"/>
    <lineage>
        <taxon>Bacteria</taxon>
        <taxon>Pseudomonadati</taxon>
        <taxon>Bacteroidota</taxon>
        <taxon>Sphingobacteriia</taxon>
        <taxon>Sphingobacteriales</taxon>
        <taxon>Sphingobacteriaceae</taxon>
        <taxon>Pedobacter</taxon>
    </lineage>
</organism>
<accession>A0ABS9ZV86</accession>
<evidence type="ECO:0000313" key="1">
    <source>
        <dbReference type="EMBL" id="MCJ0742164.1"/>
    </source>
</evidence>